<evidence type="ECO:0000256" key="1">
    <source>
        <dbReference type="ARBA" id="ARBA00022475"/>
    </source>
</evidence>
<sequence>MSFAYPWLLGLIPLLAFLMLRKRRVSGGLPVASVRLWEHVGEGRARYLWVLRWLKFLCVAFLITALARPQAGSTKSLQVTEGIAIQLLVDVSSSMDMNMNLPDGDKRTRMEVSKSLVEDFIAGDGENLVGRADDLIGLITFARYPDTRCPLTFGHPALLQLVRSLTVQDRPNEDGTAYGDALALAAARLKHLDEIEVEGRGAIGGEVASRVIVLLTDGENNSGNHMPLEAAGLSKEWGIKVYSISLGDPMEGASAPLLSPAERVLDHISRETGGVFRKAHDYDSLKAVYEEIDKLERSKISSRNFNETTEWFWLPLAAGLLALMAGLLLESTLLRTTS</sequence>
<keyword evidence="3 5" id="KW-1133">Transmembrane helix</keyword>
<name>A0ABW2L5P3_9BACT</name>
<evidence type="ECO:0000256" key="3">
    <source>
        <dbReference type="ARBA" id="ARBA00022989"/>
    </source>
</evidence>
<dbReference type="Pfam" id="PF13519">
    <property type="entry name" value="VWA_2"/>
    <property type="match status" value="1"/>
</dbReference>
<dbReference type="EMBL" id="JBHTBS010000002">
    <property type="protein sequence ID" value="MFC7336815.1"/>
    <property type="molecule type" value="Genomic_DNA"/>
</dbReference>
<evidence type="ECO:0000256" key="4">
    <source>
        <dbReference type="ARBA" id="ARBA00023136"/>
    </source>
</evidence>
<evidence type="ECO:0000259" key="6">
    <source>
        <dbReference type="PROSITE" id="PS50234"/>
    </source>
</evidence>
<dbReference type="SUPFAM" id="SSF53300">
    <property type="entry name" value="vWA-like"/>
    <property type="match status" value="1"/>
</dbReference>
<dbReference type="PROSITE" id="PS50234">
    <property type="entry name" value="VWFA"/>
    <property type="match status" value="1"/>
</dbReference>
<feature type="domain" description="VWFA" evidence="6">
    <location>
        <begin position="84"/>
        <end position="292"/>
    </location>
</feature>
<accession>A0ABW2L5P3</accession>
<keyword evidence="8" id="KW-1185">Reference proteome</keyword>
<keyword evidence="4 5" id="KW-0472">Membrane</keyword>
<dbReference type="RefSeq" id="WP_379710515.1">
    <property type="nucleotide sequence ID" value="NZ_JBHTBS010000002.1"/>
</dbReference>
<gene>
    <name evidence="7" type="ORF">ACFQY0_06480</name>
</gene>
<evidence type="ECO:0000313" key="7">
    <source>
        <dbReference type="EMBL" id="MFC7336815.1"/>
    </source>
</evidence>
<dbReference type="SMART" id="SM00327">
    <property type="entry name" value="VWA"/>
    <property type="match status" value="1"/>
</dbReference>
<keyword evidence="1" id="KW-1003">Cell membrane</keyword>
<feature type="transmembrane region" description="Helical" evidence="5">
    <location>
        <begin position="47"/>
        <end position="67"/>
    </location>
</feature>
<reference evidence="8" key="1">
    <citation type="journal article" date="2019" name="Int. J. Syst. Evol. Microbiol.">
        <title>The Global Catalogue of Microorganisms (GCM) 10K type strain sequencing project: providing services to taxonomists for standard genome sequencing and annotation.</title>
        <authorList>
            <consortium name="The Broad Institute Genomics Platform"/>
            <consortium name="The Broad Institute Genome Sequencing Center for Infectious Disease"/>
            <person name="Wu L."/>
            <person name="Ma J."/>
        </authorList>
    </citation>
    <scope>NUCLEOTIDE SEQUENCE [LARGE SCALE GENOMIC DNA]</scope>
    <source>
        <strain evidence="8">CGMCC 4.1467</strain>
    </source>
</reference>
<dbReference type="PANTHER" id="PTHR22550">
    <property type="entry name" value="SPORE GERMINATION PROTEIN"/>
    <property type="match status" value="1"/>
</dbReference>
<dbReference type="Proteomes" id="UP001596472">
    <property type="component" value="Unassembled WGS sequence"/>
</dbReference>
<organism evidence="7 8">
    <name type="scientific">Haloferula chungangensis</name>
    <dbReference type="NCBI Taxonomy" id="1048331"/>
    <lineage>
        <taxon>Bacteria</taxon>
        <taxon>Pseudomonadati</taxon>
        <taxon>Verrucomicrobiota</taxon>
        <taxon>Verrucomicrobiia</taxon>
        <taxon>Verrucomicrobiales</taxon>
        <taxon>Verrucomicrobiaceae</taxon>
        <taxon>Haloferula</taxon>
    </lineage>
</organism>
<dbReference type="PANTHER" id="PTHR22550:SF5">
    <property type="entry name" value="LEUCINE ZIPPER PROTEIN 4"/>
    <property type="match status" value="1"/>
</dbReference>
<evidence type="ECO:0000313" key="8">
    <source>
        <dbReference type="Proteomes" id="UP001596472"/>
    </source>
</evidence>
<protein>
    <submittedName>
        <fullName evidence="7">VWA domain-containing protein</fullName>
    </submittedName>
</protein>
<proteinExistence type="predicted"/>
<evidence type="ECO:0000256" key="5">
    <source>
        <dbReference type="SAM" id="Phobius"/>
    </source>
</evidence>
<feature type="transmembrane region" description="Helical" evidence="5">
    <location>
        <begin position="311"/>
        <end position="329"/>
    </location>
</feature>
<dbReference type="InterPro" id="IPR036465">
    <property type="entry name" value="vWFA_dom_sf"/>
</dbReference>
<dbReference type="Gene3D" id="3.40.50.410">
    <property type="entry name" value="von Willebrand factor, type A domain"/>
    <property type="match status" value="1"/>
</dbReference>
<keyword evidence="2 5" id="KW-0812">Transmembrane</keyword>
<dbReference type="Pfam" id="PF07584">
    <property type="entry name" value="BatA"/>
    <property type="match status" value="1"/>
</dbReference>
<dbReference type="InterPro" id="IPR002035">
    <property type="entry name" value="VWF_A"/>
</dbReference>
<dbReference type="InterPro" id="IPR050768">
    <property type="entry name" value="UPF0353/GerABKA_families"/>
</dbReference>
<dbReference type="InterPro" id="IPR024163">
    <property type="entry name" value="Aerotolerance_reg_N"/>
</dbReference>
<comment type="caution">
    <text evidence="7">The sequence shown here is derived from an EMBL/GenBank/DDBJ whole genome shotgun (WGS) entry which is preliminary data.</text>
</comment>
<evidence type="ECO:0000256" key="2">
    <source>
        <dbReference type="ARBA" id="ARBA00022692"/>
    </source>
</evidence>